<evidence type="ECO:0000313" key="1">
    <source>
        <dbReference type="EMBL" id="CAG8838771.1"/>
    </source>
</evidence>
<name>A0ABN7WRT0_GIGMA</name>
<protein>
    <submittedName>
        <fullName evidence="1">28004_t:CDS:1</fullName>
    </submittedName>
</protein>
<feature type="non-terminal residue" evidence="1">
    <location>
        <position position="295"/>
    </location>
</feature>
<keyword evidence="2" id="KW-1185">Reference proteome</keyword>
<dbReference type="SUPFAM" id="SSF75011">
    <property type="entry name" value="3-carboxy-cis,cis-mucoante lactonizing enzyme"/>
    <property type="match status" value="1"/>
</dbReference>
<dbReference type="Proteomes" id="UP000789901">
    <property type="component" value="Unassembled WGS sequence"/>
</dbReference>
<accession>A0ABN7WRT0</accession>
<sequence length="295" mass="34172">MAEQHIEIMKEDFNPHNGELNVDQLKHEYMISKKDVDYEKCFKLYINDMHTIKSFAVSNNKQVSMPIYGDNDGLIKKIEYNDLITIVDSLIESFNGYKIYVFTQKKNELKDELILKSTIKLDIKPHQIFVSPKGKLFIHDNDIGNITKWDIKTLKFESHFLVKPFSDVDIKISDNGLFLLVHAVKYVAKRLVNSSISIYLAENGMKLTSYIWDGLEIYAFDLIASKSGARLLIMAKKKENKENKQNIIHIMDPFTFSEKVDANELLSHYESSDEQNQFQYPSIIKDDKVIGFIGK</sequence>
<gene>
    <name evidence="1" type="ORF">GMARGA_LOCUS34137</name>
</gene>
<reference evidence="1 2" key="1">
    <citation type="submission" date="2021-06" db="EMBL/GenBank/DDBJ databases">
        <authorList>
            <person name="Kallberg Y."/>
            <person name="Tangrot J."/>
            <person name="Rosling A."/>
        </authorList>
    </citation>
    <scope>NUCLEOTIDE SEQUENCE [LARGE SCALE GENOMIC DNA]</scope>
    <source>
        <strain evidence="1 2">120-4 pot B 10/14</strain>
    </source>
</reference>
<comment type="caution">
    <text evidence="1">The sequence shown here is derived from an EMBL/GenBank/DDBJ whole genome shotgun (WGS) entry which is preliminary data.</text>
</comment>
<organism evidence="1 2">
    <name type="scientific">Gigaspora margarita</name>
    <dbReference type="NCBI Taxonomy" id="4874"/>
    <lineage>
        <taxon>Eukaryota</taxon>
        <taxon>Fungi</taxon>
        <taxon>Fungi incertae sedis</taxon>
        <taxon>Mucoromycota</taxon>
        <taxon>Glomeromycotina</taxon>
        <taxon>Glomeromycetes</taxon>
        <taxon>Diversisporales</taxon>
        <taxon>Gigasporaceae</taxon>
        <taxon>Gigaspora</taxon>
    </lineage>
</organism>
<evidence type="ECO:0000313" key="2">
    <source>
        <dbReference type="Proteomes" id="UP000789901"/>
    </source>
</evidence>
<proteinExistence type="predicted"/>
<dbReference type="EMBL" id="CAJVQB010058928">
    <property type="protein sequence ID" value="CAG8838771.1"/>
    <property type="molecule type" value="Genomic_DNA"/>
</dbReference>